<dbReference type="OrthoDB" id="306876at2759"/>
<sequence>MSPNNSRSAVVQPLPPDVPRNIPDPKSKLAGDAEKEDQPLLQSSGSDNPVSKSEVDNSSTPVKNAGNSVSSMKRARGLGFIVFAGVNFSIASICIKYASHRITSHETVFWRMIVALVLNYVS</sequence>
<evidence type="ECO:0000256" key="1">
    <source>
        <dbReference type="SAM" id="MobiDB-lite"/>
    </source>
</evidence>
<dbReference type="AlphaFoldDB" id="A0A9W6TUF5"/>
<gene>
    <name evidence="3" type="ORF">Plil01_000763400</name>
</gene>
<keyword evidence="4" id="KW-1185">Reference proteome</keyword>
<feature type="transmembrane region" description="Helical" evidence="2">
    <location>
        <begin position="78"/>
        <end position="98"/>
    </location>
</feature>
<protein>
    <submittedName>
        <fullName evidence="3">Unnamed protein product</fullName>
    </submittedName>
</protein>
<evidence type="ECO:0000313" key="3">
    <source>
        <dbReference type="EMBL" id="GMF19863.1"/>
    </source>
</evidence>
<evidence type="ECO:0000313" key="4">
    <source>
        <dbReference type="Proteomes" id="UP001165083"/>
    </source>
</evidence>
<keyword evidence="2" id="KW-0812">Transmembrane</keyword>
<feature type="compositionally biased region" description="Polar residues" evidence="1">
    <location>
        <begin position="40"/>
        <end position="70"/>
    </location>
</feature>
<name>A0A9W6TUF5_9STRA</name>
<feature type="region of interest" description="Disordered" evidence="1">
    <location>
        <begin position="1"/>
        <end position="70"/>
    </location>
</feature>
<keyword evidence="2" id="KW-1133">Transmembrane helix</keyword>
<evidence type="ECO:0000256" key="2">
    <source>
        <dbReference type="SAM" id="Phobius"/>
    </source>
</evidence>
<comment type="caution">
    <text evidence="3">The sequence shown here is derived from an EMBL/GenBank/DDBJ whole genome shotgun (WGS) entry which is preliminary data.</text>
</comment>
<organism evidence="3 4">
    <name type="scientific">Phytophthora lilii</name>
    <dbReference type="NCBI Taxonomy" id="2077276"/>
    <lineage>
        <taxon>Eukaryota</taxon>
        <taxon>Sar</taxon>
        <taxon>Stramenopiles</taxon>
        <taxon>Oomycota</taxon>
        <taxon>Peronosporomycetes</taxon>
        <taxon>Peronosporales</taxon>
        <taxon>Peronosporaceae</taxon>
        <taxon>Phytophthora</taxon>
    </lineage>
</organism>
<reference evidence="3" key="1">
    <citation type="submission" date="2023-04" db="EMBL/GenBank/DDBJ databases">
        <title>Phytophthora lilii NBRC 32176.</title>
        <authorList>
            <person name="Ichikawa N."/>
            <person name="Sato H."/>
            <person name="Tonouchi N."/>
        </authorList>
    </citation>
    <scope>NUCLEOTIDE SEQUENCE</scope>
    <source>
        <strain evidence="3">NBRC 32176</strain>
    </source>
</reference>
<feature type="compositionally biased region" description="Basic and acidic residues" evidence="1">
    <location>
        <begin position="23"/>
        <end position="38"/>
    </location>
</feature>
<dbReference type="EMBL" id="BSXW01000357">
    <property type="protein sequence ID" value="GMF19863.1"/>
    <property type="molecule type" value="Genomic_DNA"/>
</dbReference>
<dbReference type="Proteomes" id="UP001165083">
    <property type="component" value="Unassembled WGS sequence"/>
</dbReference>
<proteinExistence type="predicted"/>
<keyword evidence="2" id="KW-0472">Membrane</keyword>
<accession>A0A9W6TUF5</accession>